<keyword evidence="4" id="KW-0539">Nucleus</keyword>
<dbReference type="Gene3D" id="4.10.365.10">
    <property type="entry name" value="p27"/>
    <property type="match status" value="1"/>
</dbReference>
<dbReference type="PANTHER" id="PTHR10265">
    <property type="entry name" value="CYCLIN-DEPENDENT KINASE INHIBITOR 1"/>
    <property type="match status" value="1"/>
</dbReference>
<dbReference type="AlphaFoldDB" id="A0AAN9GRN5"/>
<evidence type="ECO:0000256" key="3">
    <source>
        <dbReference type="ARBA" id="ARBA00023013"/>
    </source>
</evidence>
<name>A0AAN9GRN5_9TELE</name>
<comment type="similarity">
    <text evidence="2">Belongs to the CDI family.</text>
</comment>
<dbReference type="GO" id="GO:0004861">
    <property type="term" value="F:cyclin-dependent protein serine/threonine kinase inhibitor activity"/>
    <property type="evidence" value="ECO:0007669"/>
    <property type="project" value="InterPro"/>
</dbReference>
<dbReference type="Pfam" id="PF02234">
    <property type="entry name" value="CDI"/>
    <property type="match status" value="1"/>
</dbReference>
<comment type="caution">
    <text evidence="7">The sequence shown here is derived from an EMBL/GenBank/DDBJ whole genome shotgun (WGS) entry which is preliminary data.</text>
</comment>
<dbReference type="EMBL" id="JAYKXH010000025">
    <property type="protein sequence ID" value="KAK7121795.1"/>
    <property type="molecule type" value="Genomic_DNA"/>
</dbReference>
<dbReference type="GO" id="GO:0045930">
    <property type="term" value="P:negative regulation of mitotic cell cycle"/>
    <property type="evidence" value="ECO:0007669"/>
    <property type="project" value="TreeGrafter"/>
</dbReference>
<evidence type="ECO:0000256" key="5">
    <source>
        <dbReference type="ARBA" id="ARBA00023306"/>
    </source>
</evidence>
<keyword evidence="3" id="KW-0649">Protein kinase inhibitor</keyword>
<dbReference type="Proteomes" id="UP001364617">
    <property type="component" value="Unassembled WGS sequence"/>
</dbReference>
<evidence type="ECO:0000256" key="1">
    <source>
        <dbReference type="ARBA" id="ARBA00004123"/>
    </source>
</evidence>
<keyword evidence="5" id="KW-0131">Cell cycle</keyword>
<protein>
    <recommendedName>
        <fullName evidence="6">Cyclin-dependent kinase inhibitor domain-containing protein</fullName>
    </recommendedName>
</protein>
<feature type="domain" description="Cyclin-dependent kinase inhibitor" evidence="6">
    <location>
        <begin position="42"/>
        <end position="89"/>
    </location>
</feature>
<dbReference type="PANTHER" id="PTHR10265:SF44">
    <property type="entry name" value="CYCLIN-DEPENDENT KINASE INHIBITOR 1C"/>
    <property type="match status" value="1"/>
</dbReference>
<dbReference type="GO" id="GO:0005634">
    <property type="term" value="C:nucleus"/>
    <property type="evidence" value="ECO:0007669"/>
    <property type="project" value="UniProtKB-SubCell"/>
</dbReference>
<gene>
    <name evidence="7" type="ORF">R3I93_022776</name>
</gene>
<accession>A0AAN9GRN5</accession>
<organism evidence="7 8">
    <name type="scientific">Phoxinus phoxinus</name>
    <name type="common">Eurasian minnow</name>
    <dbReference type="NCBI Taxonomy" id="58324"/>
    <lineage>
        <taxon>Eukaryota</taxon>
        <taxon>Metazoa</taxon>
        <taxon>Chordata</taxon>
        <taxon>Craniata</taxon>
        <taxon>Vertebrata</taxon>
        <taxon>Euteleostomi</taxon>
        <taxon>Actinopterygii</taxon>
        <taxon>Neopterygii</taxon>
        <taxon>Teleostei</taxon>
        <taxon>Ostariophysi</taxon>
        <taxon>Cypriniformes</taxon>
        <taxon>Leuciscidae</taxon>
        <taxon>Phoxininae</taxon>
        <taxon>Phoxinus</taxon>
    </lineage>
</organism>
<dbReference type="InterPro" id="IPR003175">
    <property type="entry name" value="CDI_dom"/>
</dbReference>
<proteinExistence type="inferred from homology"/>
<comment type="subcellular location">
    <subcellularLocation>
        <location evidence="1">Nucleus</location>
    </subcellularLocation>
</comment>
<evidence type="ECO:0000259" key="6">
    <source>
        <dbReference type="Pfam" id="PF02234"/>
    </source>
</evidence>
<evidence type="ECO:0000313" key="8">
    <source>
        <dbReference type="Proteomes" id="UP001364617"/>
    </source>
</evidence>
<dbReference type="InterPro" id="IPR044898">
    <property type="entry name" value="CDI_dom_sf"/>
</dbReference>
<keyword evidence="8" id="KW-1185">Reference proteome</keyword>
<evidence type="ECO:0000313" key="7">
    <source>
        <dbReference type="EMBL" id="KAK7121795.1"/>
    </source>
</evidence>
<evidence type="ECO:0000256" key="2">
    <source>
        <dbReference type="ARBA" id="ARBA00006726"/>
    </source>
</evidence>
<reference evidence="7 8" key="1">
    <citation type="submission" date="2024-02" db="EMBL/GenBank/DDBJ databases">
        <title>Chromosome-level genome assembly of the Eurasian Minnow (Phoxinus phoxinus).</title>
        <authorList>
            <person name="Oriowo T.O."/>
            <person name="Martin S."/>
            <person name="Stange M."/>
            <person name="Chrysostomakis Y."/>
            <person name="Brown T."/>
            <person name="Winkler S."/>
            <person name="Kukowka S."/>
            <person name="Myers E.W."/>
            <person name="Bohne A."/>
        </authorList>
    </citation>
    <scope>NUCLEOTIDE SEQUENCE [LARGE SCALE GENOMIC DNA]</scope>
    <source>
        <strain evidence="7">ZFMK-TIS-60720</strain>
        <tissue evidence="7">Whole Organism</tissue>
    </source>
</reference>
<sequence length="183" mass="21087">MSTTLLSLSSIAGERLASSRETVPQRNTETLPQLKHTGTCRNLFGPVDHDELKRELTSKLREISRRDQLRWNFNFSEGQPLNGGVKWEESPAEDCPEFYREKTAVSKRPCVDFPTTERIAHASKCGSRSMKVLKKTAMCNRRKVSRKTVARVQTKRLTDLRITDFYGKRKKTDSVHKESRNME</sequence>
<evidence type="ECO:0000256" key="4">
    <source>
        <dbReference type="ARBA" id="ARBA00023242"/>
    </source>
</evidence>